<accession>A0ABX0VD01</accession>
<comment type="caution">
    <text evidence="1">The sequence shown here is derived from an EMBL/GenBank/DDBJ whole genome shotgun (WGS) entry which is preliminary data.</text>
</comment>
<gene>
    <name evidence="1" type="ORF">HB375_13115</name>
</gene>
<dbReference type="Proteomes" id="UP000707352">
    <property type="component" value="Unassembled WGS sequence"/>
</dbReference>
<sequence>MATALHSFSVPDEIESLLKRVRAYWLSLRRGEANMPFSDDVDPSEVPELGDQLMLITAFESPDRFRFEIVGAQIRRHYGEPLAGRFTDEVEQRPPLDSLTQQCAATVAQRKPTYFRIETSGLKTGYTRLLLPTWGDGHVMLLLGAVARL</sequence>
<protein>
    <submittedName>
        <fullName evidence="1">PAS domain-containing protein</fullName>
    </submittedName>
</protein>
<dbReference type="RefSeq" id="WP_167673444.1">
    <property type="nucleotide sequence ID" value="NZ_JAATJS010000004.1"/>
</dbReference>
<proteinExistence type="predicted"/>
<keyword evidence="2" id="KW-1185">Reference proteome</keyword>
<name>A0ABX0VD01_9HYPH</name>
<evidence type="ECO:0000313" key="2">
    <source>
        <dbReference type="Proteomes" id="UP000707352"/>
    </source>
</evidence>
<dbReference type="EMBL" id="JAATJS010000004">
    <property type="protein sequence ID" value="NIX77542.1"/>
    <property type="molecule type" value="Genomic_DNA"/>
</dbReference>
<evidence type="ECO:0000313" key="1">
    <source>
        <dbReference type="EMBL" id="NIX77542.1"/>
    </source>
</evidence>
<reference evidence="1 2" key="1">
    <citation type="submission" date="2020-03" db="EMBL/GenBank/DDBJ databases">
        <title>The genome sequence of Microvirga sp. c23x22.</title>
        <authorList>
            <person name="Zhang X."/>
        </authorList>
    </citation>
    <scope>NUCLEOTIDE SEQUENCE [LARGE SCALE GENOMIC DNA]</scope>
    <source>
        <strain evidence="2">c23x22</strain>
    </source>
</reference>
<organism evidence="1 2">
    <name type="scientific">Microvirga terricola</name>
    <dbReference type="NCBI Taxonomy" id="2719797"/>
    <lineage>
        <taxon>Bacteria</taxon>
        <taxon>Pseudomonadati</taxon>
        <taxon>Pseudomonadota</taxon>
        <taxon>Alphaproteobacteria</taxon>
        <taxon>Hyphomicrobiales</taxon>
        <taxon>Methylobacteriaceae</taxon>
        <taxon>Microvirga</taxon>
    </lineage>
</organism>